<evidence type="ECO:0000256" key="4">
    <source>
        <dbReference type="ARBA" id="ARBA00022763"/>
    </source>
</evidence>
<dbReference type="Proteomes" id="UP000190831">
    <property type="component" value="Chromosome G"/>
</dbReference>
<dbReference type="InterPro" id="IPR044998">
    <property type="entry name" value="Timeless"/>
</dbReference>
<evidence type="ECO:0000256" key="9">
    <source>
        <dbReference type="ARBA" id="ARBA00023306"/>
    </source>
</evidence>
<feature type="compositionally biased region" description="Basic and acidic residues" evidence="10">
    <location>
        <begin position="1197"/>
        <end position="1206"/>
    </location>
</feature>
<feature type="domain" description="Timeless N-terminal" evidence="11">
    <location>
        <begin position="54"/>
        <end position="372"/>
    </location>
</feature>
<evidence type="ECO:0000256" key="5">
    <source>
        <dbReference type="ARBA" id="ARBA00022880"/>
    </source>
</evidence>
<feature type="region of interest" description="Disordered" evidence="10">
    <location>
        <begin position="1197"/>
        <end position="1216"/>
    </location>
</feature>
<evidence type="ECO:0000256" key="10">
    <source>
        <dbReference type="SAM" id="MobiDB-lite"/>
    </source>
</evidence>
<evidence type="ECO:0000256" key="3">
    <source>
        <dbReference type="ARBA" id="ARBA00021529"/>
    </source>
</evidence>
<dbReference type="Pfam" id="PF04821">
    <property type="entry name" value="TIMELESS"/>
    <property type="match status" value="1"/>
</dbReference>
<dbReference type="AlphaFoldDB" id="A0A1G4MGR7"/>
<evidence type="ECO:0000256" key="2">
    <source>
        <dbReference type="ARBA" id="ARBA00008174"/>
    </source>
</evidence>
<dbReference type="GO" id="GO:0006281">
    <property type="term" value="P:DNA repair"/>
    <property type="evidence" value="ECO:0007669"/>
    <property type="project" value="UniProtKB-KW"/>
</dbReference>
<keyword evidence="7" id="KW-0539">Nucleus</keyword>
<organism evidence="12 13">
    <name type="scientific">Lachancea fermentati</name>
    <name type="common">Zygosaccharomyces fermentati</name>
    <dbReference type="NCBI Taxonomy" id="4955"/>
    <lineage>
        <taxon>Eukaryota</taxon>
        <taxon>Fungi</taxon>
        <taxon>Dikarya</taxon>
        <taxon>Ascomycota</taxon>
        <taxon>Saccharomycotina</taxon>
        <taxon>Saccharomycetes</taxon>
        <taxon>Saccharomycetales</taxon>
        <taxon>Saccharomycetaceae</taxon>
        <taxon>Lachancea</taxon>
    </lineage>
</organism>
<dbReference type="OrthoDB" id="310853at2759"/>
<proteinExistence type="inferred from homology"/>
<comment type="similarity">
    <text evidence="2">Belongs to the timeless family.</text>
</comment>
<dbReference type="GO" id="GO:0003677">
    <property type="term" value="F:DNA binding"/>
    <property type="evidence" value="ECO:0007669"/>
    <property type="project" value="TreeGrafter"/>
</dbReference>
<feature type="compositionally biased region" description="Basic residues" evidence="10">
    <location>
        <begin position="1007"/>
        <end position="1023"/>
    </location>
</feature>
<sequence length="1232" mass="140200">MNSKAEGLNTAPIDRQLNNSIDEDYPSKILKARIALLSTAIGGPDHSSELDPPPYKLGDDCLACLKDLKRWFKLVDDKQARWDVAAAAAQFNVLTDDLMPILVEWENKSAQATKKARKSGKKVEDFFRNKTYHDKVALNALQLMVLMTWPLILTDQSTLNQVNHYSELKKHQLIYKKAILTVENGKVFKAAIRIALEVIKLDKILRSPKDNVILRLVLNFFRNVVAIEPSEITISSRKSLRKGINSVDMLPPNVSADDVSLNTVVESFERNKVFDFLLTLASSVGGEFDASFINVPLLELIFYLIKNVNHDVLFPSKSSSHVSSDIRTCDNKGLSKAGLELSQLLQREKELKKSVVRNTSTRHSRFGALLSIQTSNHQRLTISGGQDLLSDASALKKLDSRKKWNKRVTTKDETIEGLPSNFLNFNDEINYWNYSTIKIFQEFVKNFIESGFDTLLHSVTDHFTTEDDEMAIVHQIQYLLFYAWFVKYQMLQKKLNNMMSSNHSTCLKDTCLVLVFQLLRKAYEKKIWAVVHAGMIAFVNLLSFINSLEAEYEETTNYVQGRLFTDDKLLLLSSLPKTASNHSPAYIKSCINLTHVLLKSLNSLKTEMEGLTTKNDRATTLRNHNITEEEVVKLAQEEGIEFEEALETLASSLKQVRFNFNRVQRAYMAEGTIKTYMVFLHRFKELSDEDIKRAIQFLHHVFVLAKEESLLFRIDFLILLKDLLSPEGLPKQSRSRKHVSKFAHYFMLKLKERLQTSPSWYVSILFPTLNDKEVTYYQKYGKVKTYHDNISENGAVEPSIFKTSLFDGMNENIITDFKFGILVSTLIDDEKIECIEELITNLKRIYDIFHSWLLQNVATDTNENSSICEPFQTAIIGVQNALLSDSDFRALLKLIGFQIPLTKKDRCILPISIGMQKIELALSLIVKYHTTTFDTPNKLPSSTYLVRPEKATNANASFTDSVDFIDNSENLQITNNEQEDFYFQELGTSSIDAMSRHATKGTAVRTKTSKGKAKSKKKNSQRKRSSDGAEKAPDKGGDRHVIISKEFVSDSDDSDDEAMSPIFFENEMYLRWLLDKHGGLLPDAKYEMFARFCAERTSTGGNIGDKYTDLFDGPTPAIQELKRSESLSDRSLTHILLNQATTLENHSLEISGHRNKARQVSSDASNDLQLFESSDESEHLVYSSRDMKNADVKTLKQLDDDAGKNDETDEDDESMFAPLRKKSRVVFIEDED</sequence>
<evidence type="ECO:0000259" key="11">
    <source>
        <dbReference type="Pfam" id="PF04821"/>
    </source>
</evidence>
<evidence type="ECO:0000256" key="7">
    <source>
        <dbReference type="ARBA" id="ARBA00023242"/>
    </source>
</evidence>
<evidence type="ECO:0000256" key="6">
    <source>
        <dbReference type="ARBA" id="ARBA00023204"/>
    </source>
</evidence>
<dbReference type="STRING" id="4955.A0A1G4MGR7"/>
<keyword evidence="6" id="KW-0234">DNA repair</keyword>
<evidence type="ECO:0000256" key="1">
    <source>
        <dbReference type="ARBA" id="ARBA00004123"/>
    </source>
</evidence>
<dbReference type="EMBL" id="LT598486">
    <property type="protein sequence ID" value="SCW03066.1"/>
    <property type="molecule type" value="Genomic_DNA"/>
</dbReference>
<dbReference type="GO" id="GO:0031298">
    <property type="term" value="C:replication fork protection complex"/>
    <property type="evidence" value="ECO:0007669"/>
    <property type="project" value="TreeGrafter"/>
</dbReference>
<accession>A0A1G4MGR7</accession>
<dbReference type="PANTHER" id="PTHR22940:SF4">
    <property type="entry name" value="PROTEIN TIMELESS HOMOLOG"/>
    <property type="match status" value="1"/>
</dbReference>
<dbReference type="GO" id="GO:0051321">
    <property type="term" value="P:meiotic cell cycle"/>
    <property type="evidence" value="ECO:0007669"/>
    <property type="project" value="UniProtKB-KW"/>
</dbReference>
<evidence type="ECO:0000313" key="13">
    <source>
        <dbReference type="Proteomes" id="UP000190831"/>
    </source>
</evidence>
<gene>
    <name evidence="12" type="ORF">LAFE_0G02190G</name>
</gene>
<name>A0A1G4MGR7_LACFM</name>
<evidence type="ECO:0000313" key="12">
    <source>
        <dbReference type="EMBL" id="SCW03066.1"/>
    </source>
</evidence>
<keyword evidence="13" id="KW-1185">Reference proteome</keyword>
<dbReference type="OMA" id="VNHHRHT"/>
<comment type="subcellular location">
    <subcellularLocation>
        <location evidence="1">Nucleus</location>
    </subcellularLocation>
</comment>
<dbReference type="InterPro" id="IPR006906">
    <property type="entry name" value="Timeless_N"/>
</dbReference>
<keyword evidence="4" id="KW-0227">DNA damage</keyword>
<keyword evidence="9" id="KW-0131">Cell cycle</keyword>
<dbReference type="GO" id="GO:0000076">
    <property type="term" value="P:DNA replication checkpoint signaling"/>
    <property type="evidence" value="ECO:0007669"/>
    <property type="project" value="TreeGrafter"/>
</dbReference>
<protein>
    <recommendedName>
        <fullName evidence="3">Topoisomerase 1-associated factor 1</fullName>
    </recommendedName>
</protein>
<dbReference type="PANTHER" id="PTHR22940">
    <property type="entry name" value="TIMEOUT/TIMELESS-2"/>
    <property type="match status" value="1"/>
</dbReference>
<dbReference type="GO" id="GO:0043111">
    <property type="term" value="P:replication fork arrest"/>
    <property type="evidence" value="ECO:0007669"/>
    <property type="project" value="TreeGrafter"/>
</dbReference>
<feature type="region of interest" description="Disordered" evidence="10">
    <location>
        <begin position="994"/>
        <end position="1056"/>
    </location>
</feature>
<keyword evidence="5" id="KW-0236">DNA replication inhibitor</keyword>
<keyword evidence="8" id="KW-0469">Meiosis</keyword>
<evidence type="ECO:0000256" key="8">
    <source>
        <dbReference type="ARBA" id="ARBA00023254"/>
    </source>
</evidence>
<feature type="compositionally biased region" description="Basic and acidic residues" evidence="10">
    <location>
        <begin position="1024"/>
        <end position="1043"/>
    </location>
</feature>
<reference evidence="12 13" key="1">
    <citation type="submission" date="2016-03" db="EMBL/GenBank/DDBJ databases">
        <authorList>
            <person name="Devillers H."/>
        </authorList>
    </citation>
    <scope>NUCLEOTIDE SEQUENCE [LARGE SCALE GENOMIC DNA]</scope>
    <source>
        <strain evidence="12">CBS 6772</strain>
    </source>
</reference>